<name>A0ABY5FV83_9MICO</name>
<evidence type="ECO:0000256" key="1">
    <source>
        <dbReference type="SAM" id="SignalP"/>
    </source>
</evidence>
<feature type="signal peptide" evidence="1">
    <location>
        <begin position="1"/>
        <end position="27"/>
    </location>
</feature>
<sequence length="228" mass="24064">MRDRDAARPGRVAVALALAVTAAALLAACSTAPSPTAPALAQTLADRDAAAAAAHAQTLERSAVFLREKWGPVALPEEAIERWVAASSWGPTMARCLSEEGFPGAQPADGGERIDFSGVRVSGPRELFEIDVAVYRCQSLYPVRAWFDDEVRDIEAPWALDYTRAVVVPCLLASGHEVPPVPTGEGFRAGWRTEAAYDPFALVGEGPGARTRAEALCPAAETVLDGAP</sequence>
<proteinExistence type="predicted"/>
<evidence type="ECO:0000313" key="2">
    <source>
        <dbReference type="EMBL" id="UTT62032.1"/>
    </source>
</evidence>
<dbReference type="PROSITE" id="PS51257">
    <property type="entry name" value="PROKAR_LIPOPROTEIN"/>
    <property type="match status" value="1"/>
</dbReference>
<protein>
    <recommendedName>
        <fullName evidence="4">Lipoprotein</fullName>
    </recommendedName>
</protein>
<reference evidence="2" key="1">
    <citation type="submission" date="2022-07" db="EMBL/GenBank/DDBJ databases">
        <title>Taxonomic analysis of Microcella humidisoli nov. sp., isolated from riverside soil.</title>
        <authorList>
            <person name="Molina K.M."/>
            <person name="Kim S.B."/>
        </authorList>
    </citation>
    <scope>NUCLEOTIDE SEQUENCE</scope>
    <source>
        <strain evidence="2">MMS21-STM10</strain>
    </source>
</reference>
<keyword evidence="1" id="KW-0732">Signal</keyword>
<dbReference type="EMBL" id="CP101497">
    <property type="protein sequence ID" value="UTT62032.1"/>
    <property type="molecule type" value="Genomic_DNA"/>
</dbReference>
<organism evidence="2 3">
    <name type="scientific">Microcella humidisoli</name>
    <dbReference type="NCBI Taxonomy" id="2963406"/>
    <lineage>
        <taxon>Bacteria</taxon>
        <taxon>Bacillati</taxon>
        <taxon>Actinomycetota</taxon>
        <taxon>Actinomycetes</taxon>
        <taxon>Micrococcales</taxon>
        <taxon>Microbacteriaceae</taxon>
        <taxon>Microcella</taxon>
    </lineage>
</organism>
<dbReference type="Proteomes" id="UP001060039">
    <property type="component" value="Chromosome"/>
</dbReference>
<evidence type="ECO:0008006" key="4">
    <source>
        <dbReference type="Google" id="ProtNLM"/>
    </source>
</evidence>
<feature type="chain" id="PRO_5045346535" description="Lipoprotein" evidence="1">
    <location>
        <begin position="28"/>
        <end position="228"/>
    </location>
</feature>
<dbReference type="RefSeq" id="WP_255159173.1">
    <property type="nucleotide sequence ID" value="NZ_CP101497.1"/>
</dbReference>
<gene>
    <name evidence="2" type="ORF">NNL39_10185</name>
</gene>
<evidence type="ECO:0000313" key="3">
    <source>
        <dbReference type="Proteomes" id="UP001060039"/>
    </source>
</evidence>
<accession>A0ABY5FV83</accession>
<keyword evidence="3" id="KW-1185">Reference proteome</keyword>